<accession>A0A2T7NI30</accession>
<keyword evidence="1" id="KW-0880">Kelch repeat</keyword>
<dbReference type="InterPro" id="IPR006652">
    <property type="entry name" value="Kelch_1"/>
</dbReference>
<dbReference type="EMBL" id="PZQS01000012">
    <property type="protein sequence ID" value="PVD20830.1"/>
    <property type="molecule type" value="Genomic_DNA"/>
</dbReference>
<protein>
    <recommendedName>
        <fullName evidence="3">BTB domain-containing protein</fullName>
    </recommendedName>
</protein>
<reference evidence="4 5" key="1">
    <citation type="submission" date="2018-04" db="EMBL/GenBank/DDBJ databases">
        <title>The genome of golden apple snail Pomacea canaliculata provides insight into stress tolerance and invasive adaptation.</title>
        <authorList>
            <person name="Liu C."/>
            <person name="Liu B."/>
            <person name="Ren Y."/>
            <person name="Zhang Y."/>
            <person name="Wang H."/>
            <person name="Li S."/>
            <person name="Jiang F."/>
            <person name="Yin L."/>
            <person name="Zhang G."/>
            <person name="Qian W."/>
            <person name="Fan W."/>
        </authorList>
    </citation>
    <scope>NUCLEOTIDE SEQUENCE [LARGE SCALE GENOMIC DNA]</scope>
    <source>
        <strain evidence="4">SZHN2017</strain>
        <tissue evidence="4">Muscle</tissue>
    </source>
</reference>
<dbReference type="SMART" id="SM00612">
    <property type="entry name" value="Kelch"/>
    <property type="match status" value="4"/>
</dbReference>
<proteinExistence type="predicted"/>
<dbReference type="STRING" id="400727.A0A2T7NI30"/>
<dbReference type="PANTHER" id="PTHR45632:SF3">
    <property type="entry name" value="KELCH-LIKE PROTEIN 32"/>
    <property type="match status" value="1"/>
</dbReference>
<dbReference type="InterPro" id="IPR011705">
    <property type="entry name" value="BACK"/>
</dbReference>
<dbReference type="SUPFAM" id="SSF54695">
    <property type="entry name" value="POZ domain"/>
    <property type="match status" value="1"/>
</dbReference>
<dbReference type="SMART" id="SM00225">
    <property type="entry name" value="BTB"/>
    <property type="match status" value="1"/>
</dbReference>
<dbReference type="PANTHER" id="PTHR45632">
    <property type="entry name" value="LD33804P"/>
    <property type="match status" value="1"/>
</dbReference>
<dbReference type="Pfam" id="PF24681">
    <property type="entry name" value="Kelch_KLHDC2_KLHL20_DRC7"/>
    <property type="match status" value="1"/>
</dbReference>
<evidence type="ECO:0000256" key="2">
    <source>
        <dbReference type="ARBA" id="ARBA00022737"/>
    </source>
</evidence>
<dbReference type="Gene3D" id="1.25.40.420">
    <property type="match status" value="1"/>
</dbReference>
<evidence type="ECO:0000313" key="4">
    <source>
        <dbReference type="EMBL" id="PVD20830.1"/>
    </source>
</evidence>
<dbReference type="Pfam" id="PF00651">
    <property type="entry name" value="BTB"/>
    <property type="match status" value="1"/>
</dbReference>
<evidence type="ECO:0000313" key="5">
    <source>
        <dbReference type="Proteomes" id="UP000245119"/>
    </source>
</evidence>
<dbReference type="InterPro" id="IPR000210">
    <property type="entry name" value="BTB/POZ_dom"/>
</dbReference>
<dbReference type="Gene3D" id="2.120.10.80">
    <property type="entry name" value="Kelch-type beta propeller"/>
    <property type="match status" value="1"/>
</dbReference>
<dbReference type="Gene3D" id="3.30.710.10">
    <property type="entry name" value="Potassium Channel Kv1.1, Chain A"/>
    <property type="match status" value="1"/>
</dbReference>
<organism evidence="4 5">
    <name type="scientific">Pomacea canaliculata</name>
    <name type="common">Golden apple snail</name>
    <dbReference type="NCBI Taxonomy" id="400727"/>
    <lineage>
        <taxon>Eukaryota</taxon>
        <taxon>Metazoa</taxon>
        <taxon>Spiralia</taxon>
        <taxon>Lophotrochozoa</taxon>
        <taxon>Mollusca</taxon>
        <taxon>Gastropoda</taxon>
        <taxon>Caenogastropoda</taxon>
        <taxon>Architaenioglossa</taxon>
        <taxon>Ampullarioidea</taxon>
        <taxon>Ampullariidae</taxon>
        <taxon>Pomacea</taxon>
    </lineage>
</organism>
<keyword evidence="2" id="KW-0677">Repeat</keyword>
<evidence type="ECO:0000256" key="1">
    <source>
        <dbReference type="ARBA" id="ARBA00022441"/>
    </source>
</evidence>
<sequence length="636" mass="71947">MKEVGQFINSMAIQEDLVLNEAKMAVKPSGIKTSKHDDASYLCLCSDGKNISVNPSQLSRFSGYFSSLLHSEMKETKTKTVRLKLISSDILQLIINQLARCQKRREEGIEFLEKNQPSMRTLTEILDAADYLDIPILREVCDEFICRTTPVSKLTFEDLLVLNHKYSLTRLGQALVNYMSSHVREICSMEGWLAQLPSALLEDLLASNDTKVMSEWELVVLVEQWLRCGTAARSSDRDKHLEPILRHIRVPEIVRDHEESTVPEGLRPGILTYIMNEIKVYKADPKSYRALHPEQSNIRRPLDVVVSLGTHDSIPSMFFCLPVSYASLTDKDSASVETFRHKLQFSELRHSSFQLPVLCLREFSACSLNNILYIAGGQNSFSDSGQDALTYVFELDLADLRWTEVCQMKDPRCLFYLGALNGHLYAVGGINSTGELSTVERYEPFQDEWVYQAPLPYHIHEHAGCVREGCLYISGGHTGMGHTNAVSCLNPTLGEWVECAPLQCARSYHTMTAFKDQLFVIGGCSISSGEIINVQTCESYSITQNQWTTLETKFPSIYSAALTSFSSDDETVLCFGGYSFLKRHFDTFACIFYVEKGEWQVVPIRFADARMKEVVMTQVKIREKTCMQYFMSTATV</sequence>
<keyword evidence="5" id="KW-1185">Reference proteome</keyword>
<comment type="caution">
    <text evidence="4">The sequence shown here is derived from an EMBL/GenBank/DDBJ whole genome shotgun (WGS) entry which is preliminary data.</text>
</comment>
<dbReference type="OrthoDB" id="45365at2759"/>
<name>A0A2T7NI30_POMCA</name>
<dbReference type="AlphaFoldDB" id="A0A2T7NI30"/>
<dbReference type="InterPro" id="IPR015915">
    <property type="entry name" value="Kelch-typ_b-propeller"/>
</dbReference>
<gene>
    <name evidence="4" type="ORF">C0Q70_18991</name>
</gene>
<dbReference type="Pfam" id="PF07707">
    <property type="entry name" value="BACK"/>
    <property type="match status" value="1"/>
</dbReference>
<dbReference type="InterPro" id="IPR011333">
    <property type="entry name" value="SKP1/BTB/POZ_sf"/>
</dbReference>
<dbReference type="SUPFAM" id="SSF117281">
    <property type="entry name" value="Kelch motif"/>
    <property type="match status" value="1"/>
</dbReference>
<dbReference type="Proteomes" id="UP000245119">
    <property type="component" value="Linkage Group LG12"/>
</dbReference>
<evidence type="ECO:0000259" key="3">
    <source>
        <dbReference type="SMART" id="SM00225"/>
    </source>
</evidence>
<feature type="domain" description="BTB" evidence="3">
    <location>
        <begin position="40"/>
        <end position="149"/>
    </location>
</feature>